<gene>
    <name evidence="1" type="ORF">VAT7223_02747</name>
</gene>
<dbReference type="GeneID" id="94231727"/>
<dbReference type="AlphaFoldDB" id="A0A1C3IVR8"/>
<dbReference type="RefSeq" id="WP_065679536.1">
    <property type="nucleotide sequence ID" value="NZ_AP025460.1"/>
</dbReference>
<protein>
    <submittedName>
        <fullName evidence="1">Uncharacterized protein</fullName>
    </submittedName>
</protein>
<evidence type="ECO:0000313" key="1">
    <source>
        <dbReference type="EMBL" id="SBS65516.1"/>
    </source>
</evidence>
<dbReference type="Proteomes" id="UP000092876">
    <property type="component" value="Unassembled WGS sequence"/>
</dbReference>
<reference evidence="2" key="1">
    <citation type="submission" date="2016-06" db="EMBL/GenBank/DDBJ databases">
        <authorList>
            <person name="Rodrigo-Torres Lidia"/>
            <person name="Arahal R.David."/>
        </authorList>
    </citation>
    <scope>NUCLEOTIDE SEQUENCE [LARGE SCALE GENOMIC DNA]</scope>
    <source>
        <strain evidence="2">CECT 7223</strain>
    </source>
</reference>
<accession>A0A1C3IVR8</accession>
<sequence length="183" mass="20202">MSERKLTLNIQVEISNKDGWLGLEDYQDAYGTSDLTSTVQAIIDDEFQGNAIQYIDEVFASGGRSLLVSASELSIIDLAIEEIKVGVANSSTESYGLKVTNYSLGERVMILAKLGQEGYTALGSEHYITCNKNGGYPDEDEFDNKTDVAIEYLRQIPLHLKNGDHHGKHIKHFVDMAIKALDA</sequence>
<name>A0A1C3IVR8_9VIBR</name>
<evidence type="ECO:0000313" key="2">
    <source>
        <dbReference type="Proteomes" id="UP000092876"/>
    </source>
</evidence>
<proteinExistence type="predicted"/>
<dbReference type="EMBL" id="FLQP01000039">
    <property type="protein sequence ID" value="SBS65516.1"/>
    <property type="molecule type" value="Genomic_DNA"/>
</dbReference>
<organism evidence="1 2">
    <name type="scientific">Vibrio atlanticus</name>
    <dbReference type="NCBI Taxonomy" id="693153"/>
    <lineage>
        <taxon>Bacteria</taxon>
        <taxon>Pseudomonadati</taxon>
        <taxon>Pseudomonadota</taxon>
        <taxon>Gammaproteobacteria</taxon>
        <taxon>Vibrionales</taxon>
        <taxon>Vibrionaceae</taxon>
        <taxon>Vibrio</taxon>
    </lineage>
</organism>